<dbReference type="OrthoDB" id="26525at2759"/>
<protein>
    <submittedName>
        <fullName evidence="1">Uncharacterized protein</fullName>
    </submittedName>
</protein>
<sequence>MFGRFRGFRDRLRKRGAHVEQELTLENSNLSPQQIATAQKALKILGLEPRRQHLVKQDFIVFLYAMGLNPTDDIIDSKIRAFKLHTKKTFTFGQLAHVWWVVQ</sequence>
<accession>A0A2J7ZQS2</accession>
<proteinExistence type="predicted"/>
<feature type="non-terminal residue" evidence="1">
    <location>
        <position position="103"/>
    </location>
</feature>
<evidence type="ECO:0000313" key="1">
    <source>
        <dbReference type="EMBL" id="PNH02611.1"/>
    </source>
</evidence>
<evidence type="ECO:0000313" key="2">
    <source>
        <dbReference type="Proteomes" id="UP000236333"/>
    </source>
</evidence>
<dbReference type="AlphaFoldDB" id="A0A2J7ZQS2"/>
<dbReference type="Proteomes" id="UP000236333">
    <property type="component" value="Unassembled WGS sequence"/>
</dbReference>
<organism evidence="1 2">
    <name type="scientific">Tetrabaena socialis</name>
    <dbReference type="NCBI Taxonomy" id="47790"/>
    <lineage>
        <taxon>Eukaryota</taxon>
        <taxon>Viridiplantae</taxon>
        <taxon>Chlorophyta</taxon>
        <taxon>core chlorophytes</taxon>
        <taxon>Chlorophyceae</taxon>
        <taxon>CS clade</taxon>
        <taxon>Chlamydomonadales</taxon>
        <taxon>Tetrabaenaceae</taxon>
        <taxon>Tetrabaena</taxon>
    </lineage>
</organism>
<comment type="caution">
    <text evidence="1">The sequence shown here is derived from an EMBL/GenBank/DDBJ whole genome shotgun (WGS) entry which is preliminary data.</text>
</comment>
<name>A0A2J7ZQS2_9CHLO</name>
<reference evidence="1 2" key="1">
    <citation type="journal article" date="2017" name="Mol. Biol. Evol.">
        <title>The 4-celled Tetrabaena socialis nuclear genome reveals the essential components for genetic control of cell number at the origin of multicellularity in the volvocine lineage.</title>
        <authorList>
            <person name="Featherston J."/>
            <person name="Arakaki Y."/>
            <person name="Hanschen E.R."/>
            <person name="Ferris P.J."/>
            <person name="Michod R.E."/>
            <person name="Olson B.J.S.C."/>
            <person name="Nozaki H."/>
            <person name="Durand P.M."/>
        </authorList>
    </citation>
    <scope>NUCLEOTIDE SEQUENCE [LARGE SCALE GENOMIC DNA]</scope>
    <source>
        <strain evidence="1 2">NIES-571</strain>
    </source>
</reference>
<gene>
    <name evidence="1" type="ORF">TSOC_011399</name>
</gene>
<dbReference type="EMBL" id="PGGS01000622">
    <property type="protein sequence ID" value="PNH02611.1"/>
    <property type="molecule type" value="Genomic_DNA"/>
</dbReference>
<keyword evidence="2" id="KW-1185">Reference proteome</keyword>